<reference evidence="10" key="1">
    <citation type="submission" date="2025-08" db="UniProtKB">
        <authorList>
            <consortium name="Ensembl"/>
        </authorList>
    </citation>
    <scope>IDENTIFICATION</scope>
</reference>
<feature type="signal peptide" evidence="8">
    <location>
        <begin position="1"/>
        <end position="29"/>
    </location>
</feature>
<proteinExistence type="predicted"/>
<feature type="transmembrane region" description="Helical" evidence="7">
    <location>
        <begin position="180"/>
        <end position="202"/>
    </location>
</feature>
<dbReference type="GO" id="GO:0005886">
    <property type="term" value="C:plasma membrane"/>
    <property type="evidence" value="ECO:0007669"/>
    <property type="project" value="UniProtKB-ARBA"/>
</dbReference>
<dbReference type="InterPro" id="IPR013106">
    <property type="entry name" value="Ig_V-set"/>
</dbReference>
<evidence type="ECO:0000256" key="8">
    <source>
        <dbReference type="SAM" id="SignalP"/>
    </source>
</evidence>
<keyword evidence="11" id="KW-1185">Reference proteome</keyword>
<evidence type="ECO:0000259" key="9">
    <source>
        <dbReference type="SMART" id="SM00409"/>
    </source>
</evidence>
<dbReference type="InterPro" id="IPR003599">
    <property type="entry name" value="Ig_sub"/>
</dbReference>
<dbReference type="AlphaFoldDB" id="A0A8C6S3A2"/>
<name>A0A8C6S3A2_NANGA</name>
<dbReference type="Proteomes" id="UP000694381">
    <property type="component" value="Unassembled WGS sequence"/>
</dbReference>
<dbReference type="PANTHER" id="PTHR15549">
    <property type="entry name" value="PAIRED IMMUNOGLOBULIN-LIKE TYPE 2 RECEPTOR"/>
    <property type="match status" value="1"/>
</dbReference>
<protein>
    <recommendedName>
        <fullName evidence="9">Immunoglobulin domain-containing protein</fullName>
    </recommendedName>
</protein>
<dbReference type="GO" id="GO:0042288">
    <property type="term" value="F:MHC class I protein binding"/>
    <property type="evidence" value="ECO:0007669"/>
    <property type="project" value="TreeGrafter"/>
</dbReference>
<dbReference type="PANTHER" id="PTHR15549:SF26">
    <property type="entry name" value="AXIAL BUDDING PATTERN PROTEIN 2-RELATED"/>
    <property type="match status" value="1"/>
</dbReference>
<keyword evidence="6" id="KW-0325">Glycoprotein</keyword>
<dbReference type="InterPro" id="IPR051694">
    <property type="entry name" value="Immunoregulatory_rcpt-like"/>
</dbReference>
<dbReference type="InterPro" id="IPR036179">
    <property type="entry name" value="Ig-like_dom_sf"/>
</dbReference>
<dbReference type="GeneTree" id="ENSGT00390000008831"/>
<evidence type="ECO:0000256" key="2">
    <source>
        <dbReference type="ARBA" id="ARBA00022692"/>
    </source>
</evidence>
<evidence type="ECO:0000256" key="7">
    <source>
        <dbReference type="SAM" id="Phobius"/>
    </source>
</evidence>
<evidence type="ECO:0000313" key="11">
    <source>
        <dbReference type="Proteomes" id="UP000694381"/>
    </source>
</evidence>
<feature type="chain" id="PRO_5034258235" description="Immunoglobulin domain-containing protein" evidence="8">
    <location>
        <begin position="30"/>
        <end position="298"/>
    </location>
</feature>
<evidence type="ECO:0000256" key="5">
    <source>
        <dbReference type="ARBA" id="ARBA00023136"/>
    </source>
</evidence>
<reference evidence="10" key="2">
    <citation type="submission" date="2025-09" db="UniProtKB">
        <authorList>
            <consortium name="Ensembl"/>
        </authorList>
    </citation>
    <scope>IDENTIFICATION</scope>
</reference>
<feature type="domain" description="Immunoglobulin" evidence="9">
    <location>
        <begin position="46"/>
        <end position="158"/>
    </location>
</feature>
<evidence type="ECO:0000256" key="6">
    <source>
        <dbReference type="ARBA" id="ARBA00023180"/>
    </source>
</evidence>
<accession>A0A8C6S3A2</accession>
<sequence>MALLLSCPGGNQAMAWILLLLLPPASLQAGNQAGANRKYDYGVEQPPYLSGVLGGSIDIPFSFYFPGKLAKNPQMRISWRWKHFHGKFFYSSTPSFIHKHFENRVTLNWTQGQTSGVLRILNLLEEDKTSYFCRVSLNTLKEGRQQWQSIEGTTLTIAHAGLAVTEDQRNLGTWPLDQGATVGLVVAAVLFLAGILGLLVFLRWKRKKGKCLDLTLYILSPRRELLENSEKYENVGHKAPFPISALPPSNFFCFSNPQDDGIVYASLALSTSTSPGAPPCLRVHRSPQEETLYSVLKG</sequence>
<keyword evidence="5 7" id="KW-0472">Membrane</keyword>
<dbReference type="Pfam" id="PF07686">
    <property type="entry name" value="V-set"/>
    <property type="match status" value="1"/>
</dbReference>
<dbReference type="InterPro" id="IPR013783">
    <property type="entry name" value="Ig-like_fold"/>
</dbReference>
<comment type="subcellular location">
    <subcellularLocation>
        <location evidence="1">Membrane</location>
        <topology evidence="1">Single-pass type I membrane protein</topology>
    </subcellularLocation>
</comment>
<organism evidence="10 11">
    <name type="scientific">Nannospalax galili</name>
    <name type="common">Northern Israeli blind subterranean mole rat</name>
    <name type="synonym">Spalax galili</name>
    <dbReference type="NCBI Taxonomy" id="1026970"/>
    <lineage>
        <taxon>Eukaryota</taxon>
        <taxon>Metazoa</taxon>
        <taxon>Chordata</taxon>
        <taxon>Craniata</taxon>
        <taxon>Vertebrata</taxon>
        <taxon>Euteleostomi</taxon>
        <taxon>Mammalia</taxon>
        <taxon>Eutheria</taxon>
        <taxon>Euarchontoglires</taxon>
        <taxon>Glires</taxon>
        <taxon>Rodentia</taxon>
        <taxon>Myomorpha</taxon>
        <taxon>Muroidea</taxon>
        <taxon>Spalacidae</taxon>
        <taxon>Spalacinae</taxon>
        <taxon>Nannospalax</taxon>
    </lineage>
</organism>
<keyword evidence="4 7" id="KW-1133">Transmembrane helix</keyword>
<evidence type="ECO:0000313" key="10">
    <source>
        <dbReference type="Ensembl" id="ENSNGAP00000026557.1"/>
    </source>
</evidence>
<keyword evidence="3 8" id="KW-0732">Signal</keyword>
<dbReference type="SUPFAM" id="SSF48726">
    <property type="entry name" value="Immunoglobulin"/>
    <property type="match status" value="1"/>
</dbReference>
<dbReference type="FunFam" id="2.60.40.10:FF:000753">
    <property type="entry name" value="Paired immunoglobulin-like type 2 receptor alpha"/>
    <property type="match status" value="1"/>
</dbReference>
<keyword evidence="2 7" id="KW-0812">Transmembrane</keyword>
<dbReference type="OMA" id="KQMWQSI"/>
<evidence type="ECO:0000256" key="4">
    <source>
        <dbReference type="ARBA" id="ARBA00022989"/>
    </source>
</evidence>
<evidence type="ECO:0000256" key="3">
    <source>
        <dbReference type="ARBA" id="ARBA00022729"/>
    </source>
</evidence>
<dbReference type="Gene3D" id="2.60.40.10">
    <property type="entry name" value="Immunoglobulins"/>
    <property type="match status" value="1"/>
</dbReference>
<dbReference type="Ensembl" id="ENSNGAT00000032289.1">
    <property type="protein sequence ID" value="ENSNGAP00000026557.1"/>
    <property type="gene ID" value="ENSNGAG00000024168.1"/>
</dbReference>
<evidence type="ECO:0000256" key="1">
    <source>
        <dbReference type="ARBA" id="ARBA00004479"/>
    </source>
</evidence>
<dbReference type="SMART" id="SM00409">
    <property type="entry name" value="IG"/>
    <property type="match status" value="1"/>
</dbReference>